<accession>A0A7C2YYQ1</accession>
<dbReference type="AlphaFoldDB" id="A0A7C2YYQ1"/>
<name>A0A7C2YYQ1_9CREN</name>
<dbReference type="CDD" id="cd00133">
    <property type="entry name" value="PTS_IIB"/>
    <property type="match status" value="1"/>
</dbReference>
<sequence>MDKVKKVVILGAAGRDFHNFNIFFKNNPEYRVVAFTSTQIPGIENRVYPPELAGELYPNGIPIYSEAKLEEILDAYQVDIVVFAYSDVSHEHVMHLASIAHKHGADFWLLGPKSVMLKSSKPVIAVTAVRTGSGKSQTSRKVASLLKEMGFKVSIIRHPMPYGDLVKEAVQRFSSFEELDSSNLTIEEREEYEPHISRGHVVYAGVDYEKILRMAERESDIILWDGGNNDFPFIKPDLWITVADPLRPGHELSYHPGETCFRSADVIIINKIDSAGLEGIEAVRESIRKYNQRAIVIEAASPIFVEKYEEIRGKRVLIIEDGPTLTHGGMSFGAGYVAARKFGASEIVDPRPFAVGSIKKTFELYPHLKNILPAMGYGEVQIKELEETVNASDADLIIIATPVNLGRIMKINKPYVRVTYELQEIGRPTLRDVLESFIMRMKEEKKIVA</sequence>
<dbReference type="InterPro" id="IPR053199">
    <property type="entry name" value="cDPG_synthetase-like"/>
</dbReference>
<dbReference type="InterPro" id="IPR027417">
    <property type="entry name" value="P-loop_NTPase"/>
</dbReference>
<evidence type="ECO:0000313" key="1">
    <source>
        <dbReference type="EMBL" id="HEU97895.1"/>
    </source>
</evidence>
<dbReference type="CDD" id="cd01983">
    <property type="entry name" value="SIMIBI"/>
    <property type="match status" value="1"/>
</dbReference>
<organism evidence="1">
    <name type="scientific">Fervidicoccus fontis</name>
    <dbReference type="NCBI Taxonomy" id="683846"/>
    <lineage>
        <taxon>Archaea</taxon>
        <taxon>Thermoproteota</taxon>
        <taxon>Thermoprotei</taxon>
        <taxon>Fervidicoccales</taxon>
        <taxon>Fervidicoccaceae</taxon>
        <taxon>Fervidicoccus</taxon>
    </lineage>
</organism>
<dbReference type="SUPFAM" id="SSF52540">
    <property type="entry name" value="P-loop containing nucleoside triphosphate hydrolases"/>
    <property type="match status" value="1"/>
</dbReference>
<dbReference type="PANTHER" id="PTHR42869:SF1">
    <property type="entry name" value="SLL0572 PROTEIN"/>
    <property type="match status" value="1"/>
</dbReference>
<dbReference type="Gene3D" id="3.40.50.720">
    <property type="entry name" value="NAD(P)-binding Rossmann-like Domain"/>
    <property type="match status" value="1"/>
</dbReference>
<gene>
    <name evidence="1" type="ORF">ENO36_03465</name>
</gene>
<protein>
    <submittedName>
        <fullName evidence="1">GTPase</fullName>
    </submittedName>
</protein>
<dbReference type="EMBL" id="DSFE01000077">
    <property type="protein sequence ID" value="HEU97895.1"/>
    <property type="molecule type" value="Genomic_DNA"/>
</dbReference>
<comment type="caution">
    <text evidence="1">The sequence shown here is derived from an EMBL/GenBank/DDBJ whole genome shotgun (WGS) entry which is preliminary data.</text>
</comment>
<proteinExistence type="predicted"/>
<dbReference type="PANTHER" id="PTHR42869">
    <property type="entry name" value="SLL0572 PROTEIN"/>
    <property type="match status" value="1"/>
</dbReference>
<reference evidence="1" key="1">
    <citation type="journal article" date="2020" name="mSystems">
        <title>Genome- and Community-Level Interaction Insights into Carbon Utilization and Element Cycling Functions of Hydrothermarchaeota in Hydrothermal Sediment.</title>
        <authorList>
            <person name="Zhou Z."/>
            <person name="Liu Y."/>
            <person name="Xu W."/>
            <person name="Pan J."/>
            <person name="Luo Z.H."/>
            <person name="Li M."/>
        </authorList>
    </citation>
    <scope>NUCLEOTIDE SEQUENCE [LARGE SCALE GENOMIC DNA]</scope>
    <source>
        <strain evidence="1">SpSt-1259</strain>
    </source>
</reference>
<dbReference type="Proteomes" id="UP000885664">
    <property type="component" value="Unassembled WGS sequence"/>
</dbReference>